<dbReference type="Proteomes" id="UP001595871">
    <property type="component" value="Unassembled WGS sequence"/>
</dbReference>
<evidence type="ECO:0000313" key="1">
    <source>
        <dbReference type="EMBL" id="MFC4191342.1"/>
    </source>
</evidence>
<accession>A0ABV8NGT6</accession>
<comment type="caution">
    <text evidence="1">The sequence shown here is derived from an EMBL/GenBank/DDBJ whole genome shotgun (WGS) entry which is preliminary data.</text>
</comment>
<reference evidence="2" key="1">
    <citation type="journal article" date="2019" name="Int. J. Syst. Evol. Microbiol.">
        <title>The Global Catalogue of Microorganisms (GCM) 10K type strain sequencing project: providing services to taxonomists for standard genome sequencing and annotation.</title>
        <authorList>
            <consortium name="The Broad Institute Genomics Platform"/>
            <consortium name="The Broad Institute Genome Sequencing Center for Infectious Disease"/>
            <person name="Wu L."/>
            <person name="Ma J."/>
        </authorList>
    </citation>
    <scope>NUCLEOTIDE SEQUENCE [LARGE SCALE GENOMIC DNA]</scope>
    <source>
        <strain evidence="2">CCM 3243</strain>
    </source>
</reference>
<protein>
    <submittedName>
        <fullName evidence="1">Uncharacterized protein</fullName>
    </submittedName>
</protein>
<keyword evidence="2" id="KW-1185">Reference proteome</keyword>
<gene>
    <name evidence="1" type="ORF">ACFO3R_33955</name>
</gene>
<proteinExistence type="predicted"/>
<dbReference type="RefSeq" id="WP_181011482.1">
    <property type="nucleotide sequence ID" value="NZ_BAAAYA010000023.1"/>
</dbReference>
<sequence>MVVERSDRPVILPEEPHNLDEFRRQYGTDVFWCGTLLGGCGQKLMAKRYEN</sequence>
<evidence type="ECO:0000313" key="2">
    <source>
        <dbReference type="Proteomes" id="UP001595871"/>
    </source>
</evidence>
<organism evidence="1 2">
    <name type="scientific">Streptomyces flavovirens</name>
    <dbReference type="NCBI Taxonomy" id="52258"/>
    <lineage>
        <taxon>Bacteria</taxon>
        <taxon>Bacillati</taxon>
        <taxon>Actinomycetota</taxon>
        <taxon>Actinomycetes</taxon>
        <taxon>Kitasatosporales</taxon>
        <taxon>Streptomycetaceae</taxon>
        <taxon>Streptomyces</taxon>
    </lineage>
</organism>
<dbReference type="EMBL" id="JBHSCF010000069">
    <property type="protein sequence ID" value="MFC4191342.1"/>
    <property type="molecule type" value="Genomic_DNA"/>
</dbReference>
<name>A0ABV8NGT6_9ACTN</name>